<dbReference type="EnsemblPlants" id="OBART07G01390.2">
    <property type="protein sequence ID" value="OBART07G01390.2"/>
    <property type="gene ID" value="OBART07G01390"/>
</dbReference>
<reference evidence="2" key="2">
    <citation type="submission" date="2015-03" db="UniProtKB">
        <authorList>
            <consortium name="EnsemblPlants"/>
        </authorList>
    </citation>
    <scope>IDENTIFICATION</scope>
</reference>
<sequence>MAERLHLPPLSQEPGNNPPPTSRMQIHEKNLDGTSGTSTTLSQSSSSLVFTPVIFFSFPFSTNAEALGEAKFFQQLNGLLPADGISIDDLRAGTVALNLRCHWTVEAKIMDFGFQVVKNKASSDLLRRGIGDVDLDDAEPEQQLLGLHAGDLLQLPLLDERRDLAGVGDGLLDLLEAKLLDVLQWQEALGEAELLQQLDGLLPADAVSTDDLRASTVALNLGHPDKDAKRRMSLVENRRLIQHLFVA</sequence>
<proteinExistence type="predicted"/>
<reference evidence="2" key="1">
    <citation type="journal article" date="2009" name="Rice">
        <title>De Novo Next Generation Sequencing of Plant Genomes.</title>
        <authorList>
            <person name="Rounsley S."/>
            <person name="Marri P.R."/>
            <person name="Yu Y."/>
            <person name="He R."/>
            <person name="Sisneros N."/>
            <person name="Goicoechea J.L."/>
            <person name="Lee S.J."/>
            <person name="Angelova A."/>
            <person name="Kudrna D."/>
            <person name="Luo M."/>
            <person name="Affourtit J."/>
            <person name="Desany B."/>
            <person name="Knight J."/>
            <person name="Niazi F."/>
            <person name="Egholm M."/>
            <person name="Wing R.A."/>
        </authorList>
    </citation>
    <scope>NUCLEOTIDE SEQUENCE [LARGE SCALE GENOMIC DNA]</scope>
    <source>
        <strain evidence="2">cv. IRGC 105608</strain>
    </source>
</reference>
<keyword evidence="3" id="KW-1185">Reference proteome</keyword>
<feature type="region of interest" description="Disordered" evidence="1">
    <location>
        <begin position="1"/>
        <end position="39"/>
    </location>
</feature>
<dbReference type="Proteomes" id="UP000026960">
    <property type="component" value="Chromosome 7"/>
</dbReference>
<dbReference type="Gramene" id="OBART07G01390.2">
    <property type="protein sequence ID" value="OBART07G01390.2"/>
    <property type="gene ID" value="OBART07G01390"/>
</dbReference>
<evidence type="ECO:0000313" key="2">
    <source>
        <dbReference type="EnsemblPlants" id="OBART07G01390.2"/>
    </source>
</evidence>
<protein>
    <submittedName>
        <fullName evidence="2">Uncharacterized protein</fullName>
    </submittedName>
</protein>
<dbReference type="HOGENOM" id="CLU_1252325_0_0_1"/>
<name>A0A0D3GLP6_9ORYZ</name>
<evidence type="ECO:0000313" key="3">
    <source>
        <dbReference type="Proteomes" id="UP000026960"/>
    </source>
</evidence>
<organism evidence="2">
    <name type="scientific">Oryza barthii</name>
    <dbReference type="NCBI Taxonomy" id="65489"/>
    <lineage>
        <taxon>Eukaryota</taxon>
        <taxon>Viridiplantae</taxon>
        <taxon>Streptophyta</taxon>
        <taxon>Embryophyta</taxon>
        <taxon>Tracheophyta</taxon>
        <taxon>Spermatophyta</taxon>
        <taxon>Magnoliopsida</taxon>
        <taxon>Liliopsida</taxon>
        <taxon>Poales</taxon>
        <taxon>Poaceae</taxon>
        <taxon>BOP clade</taxon>
        <taxon>Oryzoideae</taxon>
        <taxon>Oryzeae</taxon>
        <taxon>Oryzinae</taxon>
        <taxon>Oryza</taxon>
    </lineage>
</organism>
<dbReference type="AlphaFoldDB" id="A0A0D3GLP6"/>
<accession>A0A0D3GLP6</accession>
<evidence type="ECO:0000256" key="1">
    <source>
        <dbReference type="SAM" id="MobiDB-lite"/>
    </source>
</evidence>
<dbReference type="PaxDb" id="65489-OBART07G01390.2"/>